<proteinExistence type="predicted"/>
<comment type="caution">
    <text evidence="1">The sequence shown here is derived from an EMBL/GenBank/DDBJ whole genome shotgun (WGS) entry which is preliminary data.</text>
</comment>
<accession>A0A5J4WZH6</accession>
<evidence type="ECO:0000313" key="2">
    <source>
        <dbReference type="Proteomes" id="UP000324800"/>
    </source>
</evidence>
<protein>
    <submittedName>
        <fullName evidence="1">Uncharacterized protein</fullName>
    </submittedName>
</protein>
<evidence type="ECO:0000313" key="1">
    <source>
        <dbReference type="EMBL" id="KAA6399886.1"/>
    </source>
</evidence>
<name>A0A5J4WZH6_9EUKA</name>
<dbReference type="Proteomes" id="UP000324800">
    <property type="component" value="Unassembled WGS sequence"/>
</dbReference>
<sequence>MELVNIRYAGIQVIAFSIASGQGEEQDEQIWNGLNRISWFFCCLYEGRNNRESSFPRQPILAKRSQEQIEEEGGSEEIETLLINKGNQNYNIKGNAKWAKRSILNHFIHKRQL</sequence>
<dbReference type="AlphaFoldDB" id="A0A5J4WZH6"/>
<dbReference type="EMBL" id="SNRW01000662">
    <property type="protein sequence ID" value="KAA6399886.1"/>
    <property type="molecule type" value="Genomic_DNA"/>
</dbReference>
<gene>
    <name evidence="1" type="ORF">EZS28_004585</name>
</gene>
<organism evidence="1 2">
    <name type="scientific">Streblomastix strix</name>
    <dbReference type="NCBI Taxonomy" id="222440"/>
    <lineage>
        <taxon>Eukaryota</taxon>
        <taxon>Metamonada</taxon>
        <taxon>Preaxostyla</taxon>
        <taxon>Oxymonadida</taxon>
        <taxon>Streblomastigidae</taxon>
        <taxon>Streblomastix</taxon>
    </lineage>
</organism>
<reference evidence="1 2" key="1">
    <citation type="submission" date="2019-03" db="EMBL/GenBank/DDBJ databases">
        <title>Single cell metagenomics reveals metabolic interactions within the superorganism composed of flagellate Streblomastix strix and complex community of Bacteroidetes bacteria on its surface.</title>
        <authorList>
            <person name="Treitli S.C."/>
            <person name="Kolisko M."/>
            <person name="Husnik F."/>
            <person name="Keeling P."/>
            <person name="Hampl V."/>
        </authorList>
    </citation>
    <scope>NUCLEOTIDE SEQUENCE [LARGE SCALE GENOMIC DNA]</scope>
    <source>
        <strain evidence="1">ST1C</strain>
    </source>
</reference>